<gene>
    <name evidence="2" type="ORF">H9779_04735</name>
</gene>
<protein>
    <submittedName>
        <fullName evidence="2">Uncharacterized protein</fullName>
    </submittedName>
</protein>
<dbReference type="AlphaFoldDB" id="A0A9D2L446"/>
<evidence type="ECO:0000313" key="2">
    <source>
        <dbReference type="EMBL" id="HJA98887.1"/>
    </source>
</evidence>
<dbReference type="EMBL" id="DWYR01000012">
    <property type="protein sequence ID" value="HJA98887.1"/>
    <property type="molecule type" value="Genomic_DNA"/>
</dbReference>
<sequence length="106" mass="11997">MAEKKVISDLEARIRQLMADHQKLTDLCAQTAAERDTLRKENRELQQQVKKLDKELATAQLGQGLSGNAANQTKAIARVNRLMREVDRCIALLDKPERISEDLQAE</sequence>
<name>A0A9D2L446_9BACT</name>
<keyword evidence="1" id="KW-0175">Coiled coil</keyword>
<accession>A0A9D2L446</accession>
<comment type="caution">
    <text evidence="2">The sequence shown here is derived from an EMBL/GenBank/DDBJ whole genome shotgun (WGS) entry which is preliminary data.</text>
</comment>
<evidence type="ECO:0000313" key="3">
    <source>
        <dbReference type="Proteomes" id="UP000824259"/>
    </source>
</evidence>
<evidence type="ECO:0000256" key="1">
    <source>
        <dbReference type="SAM" id="Coils"/>
    </source>
</evidence>
<reference evidence="2" key="2">
    <citation type="submission" date="2021-04" db="EMBL/GenBank/DDBJ databases">
        <authorList>
            <person name="Gilroy R."/>
        </authorList>
    </citation>
    <scope>NUCLEOTIDE SEQUENCE</scope>
    <source>
        <strain evidence="2">CHK169-11906</strain>
    </source>
</reference>
<reference evidence="2" key="1">
    <citation type="journal article" date="2021" name="PeerJ">
        <title>Extensive microbial diversity within the chicken gut microbiome revealed by metagenomics and culture.</title>
        <authorList>
            <person name="Gilroy R."/>
            <person name="Ravi A."/>
            <person name="Getino M."/>
            <person name="Pursley I."/>
            <person name="Horton D.L."/>
            <person name="Alikhan N.F."/>
            <person name="Baker D."/>
            <person name="Gharbi K."/>
            <person name="Hall N."/>
            <person name="Watson M."/>
            <person name="Adriaenssens E.M."/>
            <person name="Foster-Nyarko E."/>
            <person name="Jarju S."/>
            <person name="Secka A."/>
            <person name="Antonio M."/>
            <person name="Oren A."/>
            <person name="Chaudhuri R.R."/>
            <person name="La Ragione R."/>
            <person name="Hildebrand F."/>
            <person name="Pallen M.J."/>
        </authorList>
    </citation>
    <scope>NUCLEOTIDE SEQUENCE</scope>
    <source>
        <strain evidence="2">CHK169-11906</strain>
    </source>
</reference>
<proteinExistence type="predicted"/>
<feature type="coiled-coil region" evidence="1">
    <location>
        <begin position="7"/>
        <end position="62"/>
    </location>
</feature>
<dbReference type="Proteomes" id="UP000824259">
    <property type="component" value="Unassembled WGS sequence"/>
</dbReference>
<organism evidence="2 3">
    <name type="scientific">Candidatus Alistipes avicola</name>
    <dbReference type="NCBI Taxonomy" id="2838432"/>
    <lineage>
        <taxon>Bacteria</taxon>
        <taxon>Pseudomonadati</taxon>
        <taxon>Bacteroidota</taxon>
        <taxon>Bacteroidia</taxon>
        <taxon>Bacteroidales</taxon>
        <taxon>Rikenellaceae</taxon>
        <taxon>Alistipes</taxon>
    </lineage>
</organism>